<gene>
    <name evidence="1" type="ORF">O1611_g3064</name>
</gene>
<sequence length="651" mass="72136">MSLPPKDVYIGMWTDWSKDSQVLGSTITITTSASRLLGAFLALFISLSVSYLWLLVVYSIHQARYAITTGNCRAIVRQQQALLKAGLSPTSTSIRLIKLYWAYRYTPFAWQQSWLWISISVVSAVSGVAAGLFSSRIIDSSLYFNILTDSSNCGFFLEDFHIQSNIDDPMVIALEQDEAATIGLAATYARNCYNTTGDNSQCNFFPSTTIPWETEWEAECPFEGICIGPAMRLDTGLLNSNSLLGINSPNIDQIEVRKITTCAPLRQEGYTETEPGPVPEDGLTSYLYGPSPDNNVTFTASNDTRYSTLSYTSYGVWANRSQWQPIRELNNTHGDGTVFCISSNNLYFLEPCDDPVFSAHAPTYVLNYSSAVYLADNPAGVLGCLEQIKTPQYQVCSTASNICSAVGGLGDVYLEATEGLSLTPMQLITIRLIVFVIDRLGNIADVTDGQTPNLQASQRTVVGFQLPLPRNQWQVEIQAWHAATMALIQYGILEYMTGPWDAGFQKYVTPPTSPEQNALCKRQRVRISQGFANVSSLGLFFTISLGTVIIIFALFIDNITGCVTRLSKGGGKKHRAWIRDDVLHLQRLAYGPQQFLGPRWIAADDNTPYFEGNGFLDPIVDPQDAETDETYKRLSIDSLMETGEARIEFRN</sequence>
<dbReference type="EMBL" id="JAPUUL010000469">
    <property type="protein sequence ID" value="KAJ8130562.1"/>
    <property type="molecule type" value="Genomic_DNA"/>
</dbReference>
<proteinExistence type="predicted"/>
<keyword evidence="2" id="KW-1185">Reference proteome</keyword>
<evidence type="ECO:0000313" key="2">
    <source>
        <dbReference type="Proteomes" id="UP001153332"/>
    </source>
</evidence>
<accession>A0ACC2JT99</accession>
<organism evidence="1 2">
    <name type="scientific">Lasiodiplodia mahajangana</name>
    <dbReference type="NCBI Taxonomy" id="1108764"/>
    <lineage>
        <taxon>Eukaryota</taxon>
        <taxon>Fungi</taxon>
        <taxon>Dikarya</taxon>
        <taxon>Ascomycota</taxon>
        <taxon>Pezizomycotina</taxon>
        <taxon>Dothideomycetes</taxon>
        <taxon>Dothideomycetes incertae sedis</taxon>
        <taxon>Botryosphaeriales</taxon>
        <taxon>Botryosphaeriaceae</taxon>
        <taxon>Lasiodiplodia</taxon>
    </lineage>
</organism>
<comment type="caution">
    <text evidence="1">The sequence shown here is derived from an EMBL/GenBank/DDBJ whole genome shotgun (WGS) entry which is preliminary data.</text>
</comment>
<evidence type="ECO:0000313" key="1">
    <source>
        <dbReference type="EMBL" id="KAJ8130562.1"/>
    </source>
</evidence>
<protein>
    <submittedName>
        <fullName evidence="1">Uncharacterized protein</fullName>
    </submittedName>
</protein>
<reference evidence="1" key="1">
    <citation type="submission" date="2022-12" db="EMBL/GenBank/DDBJ databases">
        <title>Genome Sequence of Lasiodiplodia mahajangana.</title>
        <authorList>
            <person name="Buettner E."/>
        </authorList>
    </citation>
    <scope>NUCLEOTIDE SEQUENCE</scope>
    <source>
        <strain evidence="1">VT137</strain>
    </source>
</reference>
<dbReference type="Proteomes" id="UP001153332">
    <property type="component" value="Unassembled WGS sequence"/>
</dbReference>
<name>A0ACC2JT99_9PEZI</name>